<dbReference type="Proteomes" id="UP001170624">
    <property type="component" value="Unassembled WGS sequence"/>
</dbReference>
<dbReference type="InterPro" id="IPR021308">
    <property type="entry name" value="GfcB"/>
</dbReference>
<gene>
    <name evidence="1" type="ORF">Q4568_07970</name>
</gene>
<accession>A0AAW7Y362</accession>
<protein>
    <submittedName>
        <fullName evidence="1">YjbF family lipoprotein</fullName>
    </submittedName>
</protein>
<dbReference type="InterPro" id="IPR023373">
    <property type="entry name" value="YmcC_sf"/>
</dbReference>
<dbReference type="Gene3D" id="2.40.360.10">
    <property type="entry name" value="YmcC-like"/>
    <property type="match status" value="1"/>
</dbReference>
<dbReference type="AlphaFoldDB" id="A0AAW7Y362"/>
<proteinExistence type="predicted"/>
<name>A0AAW7Y362_9GAMM</name>
<dbReference type="EMBL" id="JAUOPU010000006">
    <property type="protein sequence ID" value="MDO6542465.1"/>
    <property type="molecule type" value="Genomic_DNA"/>
</dbReference>
<sequence>MRRSHFTIPFGGIFLCLTLLTGCSQKFQDVNDTAKLALFGDDDTQLSAQAINQLPYASMYARIGDGPQAFMVLAFAEQDIVVSSQTSANQPNTPLLKWLSADRGLLVTQAGRITKTLSLAQGNLTATTSATIDPLALGLHKASTPKTWSRTLDWQPGYHFGYTINSTFSSGSEQVIVINEQPIKSLYFTEDVNVPSLKQSYQNEFWLNPITGAVIKSRQQLAPGLPVVEFSILKPFS</sequence>
<keyword evidence="1" id="KW-0449">Lipoprotein</keyword>
<dbReference type="PROSITE" id="PS51257">
    <property type="entry name" value="PROKAR_LIPOPROTEIN"/>
    <property type="match status" value="1"/>
</dbReference>
<evidence type="ECO:0000313" key="1">
    <source>
        <dbReference type="EMBL" id="MDO6542465.1"/>
    </source>
</evidence>
<dbReference type="Pfam" id="PF11102">
    <property type="entry name" value="YjbF"/>
    <property type="match status" value="1"/>
</dbReference>
<dbReference type="SUPFAM" id="SSF159270">
    <property type="entry name" value="YmcC-like"/>
    <property type="match status" value="1"/>
</dbReference>
<comment type="caution">
    <text evidence="1">The sequence shown here is derived from an EMBL/GenBank/DDBJ whole genome shotgun (WGS) entry which is preliminary data.</text>
</comment>
<reference evidence="1" key="1">
    <citation type="submission" date="2023-07" db="EMBL/GenBank/DDBJ databases">
        <title>Genome content predicts the carbon catabolic preferences of heterotrophic bacteria.</title>
        <authorList>
            <person name="Gralka M."/>
        </authorList>
    </citation>
    <scope>NUCLEOTIDE SEQUENCE</scope>
    <source>
        <strain evidence="1">G2M05</strain>
    </source>
</reference>
<evidence type="ECO:0000313" key="2">
    <source>
        <dbReference type="Proteomes" id="UP001170624"/>
    </source>
</evidence>
<dbReference type="RefSeq" id="WP_303498940.1">
    <property type="nucleotide sequence ID" value="NZ_JAUOPU010000006.1"/>
</dbReference>
<organism evidence="1 2">
    <name type="scientific">Photobacterium sanguinicancri</name>
    <dbReference type="NCBI Taxonomy" id="875932"/>
    <lineage>
        <taxon>Bacteria</taxon>
        <taxon>Pseudomonadati</taxon>
        <taxon>Pseudomonadota</taxon>
        <taxon>Gammaproteobacteria</taxon>
        <taxon>Vibrionales</taxon>
        <taxon>Vibrionaceae</taxon>
        <taxon>Photobacterium</taxon>
    </lineage>
</organism>